<comment type="caution">
    <text evidence="14">The sequence shown here is derived from an EMBL/GenBank/DDBJ whole genome shotgun (WGS) entry which is preliminary data.</text>
</comment>
<evidence type="ECO:0000256" key="11">
    <source>
        <dbReference type="ARBA" id="ARBA00044291"/>
    </source>
</evidence>
<dbReference type="PaxDb" id="353153-Q4DX62"/>
<dbReference type="RefSeq" id="XP_818961.1">
    <property type="nucleotide sequence ID" value="XM_813868.1"/>
</dbReference>
<organism evidence="14 15">
    <name type="scientific">Trypanosoma cruzi (strain CL Brener)</name>
    <dbReference type="NCBI Taxonomy" id="353153"/>
    <lineage>
        <taxon>Eukaryota</taxon>
        <taxon>Discoba</taxon>
        <taxon>Euglenozoa</taxon>
        <taxon>Kinetoplastea</taxon>
        <taxon>Metakinetoplastina</taxon>
        <taxon>Trypanosomatida</taxon>
        <taxon>Trypanosomatidae</taxon>
        <taxon>Trypanosoma</taxon>
        <taxon>Schizotrypanum</taxon>
    </lineage>
</organism>
<feature type="transmembrane region" description="Helical" evidence="12">
    <location>
        <begin position="296"/>
        <end position="316"/>
    </location>
</feature>
<dbReference type="Proteomes" id="UP000002296">
    <property type="component" value="Unassembled WGS sequence"/>
</dbReference>
<dbReference type="GO" id="GO:0030148">
    <property type="term" value="P:sphingolipid biosynthetic process"/>
    <property type="evidence" value="ECO:0007669"/>
    <property type="project" value="TreeGrafter"/>
</dbReference>
<dbReference type="KEGG" id="tcr:506717.10"/>
<comment type="catalytic activity">
    <reaction evidence="12">
        <text>an acyl-CoA + malonyl-CoA + H(+) = a 3-oxoacyl-CoA + CO2 + CoA</text>
        <dbReference type="Rhea" id="RHEA:50252"/>
        <dbReference type="ChEBI" id="CHEBI:15378"/>
        <dbReference type="ChEBI" id="CHEBI:16526"/>
        <dbReference type="ChEBI" id="CHEBI:57287"/>
        <dbReference type="ChEBI" id="CHEBI:57384"/>
        <dbReference type="ChEBI" id="CHEBI:58342"/>
        <dbReference type="ChEBI" id="CHEBI:90726"/>
    </reaction>
    <physiologicalReaction direction="left-to-right" evidence="12">
        <dbReference type="Rhea" id="RHEA:50253"/>
    </physiologicalReaction>
</comment>
<dbReference type="GO" id="GO:0034626">
    <property type="term" value="P:fatty acid elongation, polyunsaturated fatty acid"/>
    <property type="evidence" value="ECO:0007669"/>
    <property type="project" value="TreeGrafter"/>
</dbReference>
<evidence type="ECO:0000256" key="5">
    <source>
        <dbReference type="ARBA" id="ARBA00022692"/>
    </source>
</evidence>
<comment type="subcellular location">
    <subcellularLocation>
        <location evidence="1">Membrane</location>
        <topology evidence="1">Multi-pass membrane protein</topology>
    </subcellularLocation>
</comment>
<keyword evidence="8 12" id="KW-0443">Lipid metabolism</keyword>
<dbReference type="STRING" id="353153.Q4DX62"/>
<dbReference type="InterPro" id="IPR002076">
    <property type="entry name" value="ELO_fam"/>
</dbReference>
<dbReference type="GO" id="GO:0019367">
    <property type="term" value="P:fatty acid elongation, saturated fatty acid"/>
    <property type="evidence" value="ECO:0007669"/>
    <property type="project" value="TreeGrafter"/>
</dbReference>
<sequence>MAACITKVSRSFQHHYCHNASQNLLETPPSHKKKIGAKASVMRMRRRFRFSFSFSVSVRSDFTDPVQTHRVGNREVEWRCGLSNAMSQKKKKNAGIRFFHGRTHLATASRTTSAETKRVPERKEPQNPAEERGNPPTGLALPLRAPAADAKLSCVTGRRKGATTGGLLAGFLGWRVFFIRGAPLPKKGDGGEGARPKKLIFHFSHLFSYILQFSCGFAVKFFFYAFFFSNTKIKGVMEVYLDATECYLKNSLCFYPSLNIFVSWSVLIGVHVGYIVLVIILRKWMQRRAALNTNKIMIIYNVTQISISAIMAMSLAPHLKKGLFNLNGRFSANIEFWIFVHYCSKFLDMFDTVLMIFRKKNEQLSFLHIYHHATIGFIWGLLLRNGIGNGTAFFGAWVNSAVHFLMYSHYLWTSLGFRNPLKSTLTKIQMFQFFLCIVQASLAPFFDHQFALQWSFLQLTYHITLFILFLDFHRKSGKKKGLRKLKQTE</sequence>
<keyword evidence="5 12" id="KW-0812">Transmembrane</keyword>
<evidence type="ECO:0000256" key="4">
    <source>
        <dbReference type="ARBA" id="ARBA00022679"/>
    </source>
</evidence>
<keyword evidence="10 12" id="KW-0275">Fatty acid biosynthesis</keyword>
<keyword evidence="6 12" id="KW-0276">Fatty acid metabolism</keyword>
<feature type="region of interest" description="Disordered" evidence="13">
    <location>
        <begin position="100"/>
        <end position="140"/>
    </location>
</feature>
<dbReference type="GO" id="GO:0034625">
    <property type="term" value="P:fatty acid elongation, monounsaturated fatty acid"/>
    <property type="evidence" value="ECO:0007669"/>
    <property type="project" value="TreeGrafter"/>
</dbReference>
<dbReference type="InParanoid" id="Q4DX62"/>
<keyword evidence="9 12" id="KW-0472">Membrane</keyword>
<dbReference type="SMR" id="Q4DX62"/>
<evidence type="ECO:0000256" key="9">
    <source>
        <dbReference type="ARBA" id="ARBA00023136"/>
    </source>
</evidence>
<dbReference type="GO" id="GO:0042761">
    <property type="term" value="P:very long-chain fatty acid biosynthetic process"/>
    <property type="evidence" value="ECO:0007669"/>
    <property type="project" value="TreeGrafter"/>
</dbReference>
<keyword evidence="15" id="KW-1185">Reference proteome</keyword>
<dbReference type="EMBL" id="AAHK01000114">
    <property type="protein sequence ID" value="EAN97110.1"/>
    <property type="molecule type" value="Genomic_DNA"/>
</dbReference>
<dbReference type="eggNOG" id="KOG3071">
    <property type="taxonomic scope" value="Eukaryota"/>
</dbReference>
<dbReference type="Pfam" id="PF01151">
    <property type="entry name" value="ELO"/>
    <property type="match status" value="1"/>
</dbReference>
<feature type="transmembrane region" description="Helical" evidence="12">
    <location>
        <begin position="261"/>
        <end position="284"/>
    </location>
</feature>
<dbReference type="GeneID" id="3551312"/>
<reference evidence="14 15" key="1">
    <citation type="journal article" date="2005" name="Science">
        <title>The genome sequence of Trypanosoma cruzi, etiologic agent of Chagas disease.</title>
        <authorList>
            <person name="El-Sayed N.M."/>
            <person name="Myler P.J."/>
            <person name="Bartholomeu D.C."/>
            <person name="Nilsson D."/>
            <person name="Aggarwal G."/>
            <person name="Tran A.N."/>
            <person name="Ghedin E."/>
            <person name="Worthey E.A."/>
            <person name="Delcher A.L."/>
            <person name="Blandin G."/>
            <person name="Westenberger S.J."/>
            <person name="Caler E."/>
            <person name="Cerqueira G.C."/>
            <person name="Branche C."/>
            <person name="Haas B."/>
            <person name="Anupama A."/>
            <person name="Arner E."/>
            <person name="Aslund L."/>
            <person name="Attipoe P."/>
            <person name="Bontempi E."/>
            <person name="Bringaud F."/>
            <person name="Burton P."/>
            <person name="Cadag E."/>
            <person name="Campbell D.A."/>
            <person name="Carrington M."/>
            <person name="Crabtree J."/>
            <person name="Darban H."/>
            <person name="da Silveira J.F."/>
            <person name="de Jong P."/>
            <person name="Edwards K."/>
            <person name="Englund P.T."/>
            <person name="Fazelina G."/>
            <person name="Feldblyum T."/>
            <person name="Ferella M."/>
            <person name="Frasch A.C."/>
            <person name="Gull K."/>
            <person name="Horn D."/>
            <person name="Hou L."/>
            <person name="Huang Y."/>
            <person name="Kindlund E."/>
            <person name="Klingbeil M."/>
            <person name="Kluge S."/>
            <person name="Koo H."/>
            <person name="Lacerda D."/>
            <person name="Levin M.J."/>
            <person name="Lorenzi H."/>
            <person name="Louie T."/>
            <person name="Machado C.R."/>
            <person name="McCulloch R."/>
            <person name="McKenna A."/>
            <person name="Mizuno Y."/>
            <person name="Mottram J.C."/>
            <person name="Nelson S."/>
            <person name="Ochaya S."/>
            <person name="Osoegawa K."/>
            <person name="Pai G."/>
            <person name="Parsons M."/>
            <person name="Pentony M."/>
            <person name="Pettersson U."/>
            <person name="Pop M."/>
            <person name="Ramirez J.L."/>
            <person name="Rinta J."/>
            <person name="Robertson L."/>
            <person name="Salzberg S.L."/>
            <person name="Sanchez D.O."/>
            <person name="Seyler A."/>
            <person name="Sharma R."/>
            <person name="Shetty J."/>
            <person name="Simpson A.J."/>
            <person name="Sisk E."/>
            <person name="Tammi M.T."/>
            <person name="Tarleton R."/>
            <person name="Teixeira S."/>
            <person name="Van Aken S."/>
            <person name="Vogt C."/>
            <person name="Ward P.N."/>
            <person name="Wickstead B."/>
            <person name="Wortman J."/>
            <person name="White O."/>
            <person name="Fraser C.M."/>
            <person name="Stuart K.D."/>
            <person name="Andersson B."/>
        </authorList>
    </citation>
    <scope>NUCLEOTIDE SEQUENCE [LARGE SCALE GENOMIC DNA]</scope>
    <source>
        <strain evidence="14 15">CL Brener</strain>
    </source>
</reference>
<evidence type="ECO:0000256" key="12">
    <source>
        <dbReference type="RuleBase" id="RU361115"/>
    </source>
</evidence>
<feature type="transmembrane region" description="Helical" evidence="12">
    <location>
        <begin position="452"/>
        <end position="470"/>
    </location>
</feature>
<evidence type="ECO:0000256" key="6">
    <source>
        <dbReference type="ARBA" id="ARBA00022832"/>
    </source>
</evidence>
<feature type="transmembrane region" description="Helical" evidence="12">
    <location>
        <begin position="369"/>
        <end position="387"/>
    </location>
</feature>
<evidence type="ECO:0000256" key="2">
    <source>
        <dbReference type="ARBA" id="ARBA00007263"/>
    </source>
</evidence>
<dbReference type="GO" id="GO:0005789">
    <property type="term" value="C:endoplasmic reticulum membrane"/>
    <property type="evidence" value="ECO:0007669"/>
    <property type="project" value="TreeGrafter"/>
</dbReference>
<gene>
    <name evidence="14" type="ORF">Tc00.1047053506717.10</name>
</gene>
<dbReference type="AlphaFoldDB" id="Q4DX62"/>
<dbReference type="EC" id="2.3.1.-" evidence="12"/>
<comment type="similarity">
    <text evidence="2 12">Belongs to the ELO family.</text>
</comment>
<evidence type="ECO:0000256" key="3">
    <source>
        <dbReference type="ARBA" id="ARBA00022516"/>
    </source>
</evidence>
<keyword evidence="3 12" id="KW-0444">Lipid biosynthesis</keyword>
<feature type="transmembrane region" description="Helical" evidence="12">
    <location>
        <begin position="206"/>
        <end position="227"/>
    </location>
</feature>
<evidence type="ECO:0000256" key="1">
    <source>
        <dbReference type="ARBA" id="ARBA00004141"/>
    </source>
</evidence>
<evidence type="ECO:0000313" key="15">
    <source>
        <dbReference type="Proteomes" id="UP000002296"/>
    </source>
</evidence>
<dbReference type="PANTHER" id="PTHR11157">
    <property type="entry name" value="FATTY ACID ACYL TRANSFERASE-RELATED"/>
    <property type="match status" value="1"/>
</dbReference>
<evidence type="ECO:0000256" key="8">
    <source>
        <dbReference type="ARBA" id="ARBA00023098"/>
    </source>
</evidence>
<dbReference type="PANTHER" id="PTHR11157:SF133">
    <property type="entry name" value="ELONGATION OF FATTY ACIDS PROTEIN"/>
    <property type="match status" value="1"/>
</dbReference>
<feature type="transmembrane region" description="Helical" evidence="12">
    <location>
        <begin position="393"/>
        <end position="412"/>
    </location>
</feature>
<accession>Q4DX62</accession>
<evidence type="ECO:0000256" key="10">
    <source>
        <dbReference type="ARBA" id="ARBA00023160"/>
    </source>
</evidence>
<keyword evidence="4 12" id="KW-0808">Transferase</keyword>
<keyword evidence="7 12" id="KW-1133">Transmembrane helix</keyword>
<protein>
    <recommendedName>
        <fullName evidence="11 12">Elongation of fatty acids protein</fullName>
        <ecNumber evidence="12">2.3.1.-</ecNumber>
    </recommendedName>
</protein>
<proteinExistence type="inferred from homology"/>
<evidence type="ECO:0000313" key="14">
    <source>
        <dbReference type="EMBL" id="EAN97110.1"/>
    </source>
</evidence>
<feature type="compositionally biased region" description="Basic and acidic residues" evidence="13">
    <location>
        <begin position="115"/>
        <end position="133"/>
    </location>
</feature>
<dbReference type="GO" id="GO:0009922">
    <property type="term" value="F:fatty acid elongase activity"/>
    <property type="evidence" value="ECO:0007669"/>
    <property type="project" value="InterPro"/>
</dbReference>
<name>Q4DX62_TRYCC</name>
<evidence type="ECO:0000256" key="13">
    <source>
        <dbReference type="SAM" id="MobiDB-lite"/>
    </source>
</evidence>
<evidence type="ECO:0000256" key="7">
    <source>
        <dbReference type="ARBA" id="ARBA00022989"/>
    </source>
</evidence>